<name>A0A1Y2N5N2_PSEAH</name>
<dbReference type="Proteomes" id="UP000194360">
    <property type="component" value="Unassembled WGS sequence"/>
</dbReference>
<keyword evidence="1" id="KW-0472">Membrane</keyword>
<organism evidence="2 3">
    <name type="scientific">Pseudonocardia autotrophica</name>
    <name type="common">Amycolata autotrophica</name>
    <name type="synonym">Nocardia autotrophica</name>
    <dbReference type="NCBI Taxonomy" id="2074"/>
    <lineage>
        <taxon>Bacteria</taxon>
        <taxon>Bacillati</taxon>
        <taxon>Actinomycetota</taxon>
        <taxon>Actinomycetes</taxon>
        <taxon>Pseudonocardiales</taxon>
        <taxon>Pseudonocardiaceae</taxon>
        <taxon>Pseudonocardia</taxon>
    </lineage>
</organism>
<evidence type="ECO:0000256" key="1">
    <source>
        <dbReference type="SAM" id="Phobius"/>
    </source>
</evidence>
<comment type="caution">
    <text evidence="2">The sequence shown here is derived from an EMBL/GenBank/DDBJ whole genome shotgun (WGS) entry which is preliminary data.</text>
</comment>
<proteinExistence type="predicted"/>
<evidence type="ECO:0000313" key="3">
    <source>
        <dbReference type="Proteomes" id="UP000194360"/>
    </source>
</evidence>
<protein>
    <submittedName>
        <fullName evidence="2">Uncharacterized protein</fullName>
    </submittedName>
</protein>
<feature type="transmembrane region" description="Helical" evidence="1">
    <location>
        <begin position="26"/>
        <end position="44"/>
    </location>
</feature>
<accession>A0A1Y2N5N2</accession>
<reference evidence="2 3" key="1">
    <citation type="submission" date="2016-09" db="EMBL/GenBank/DDBJ databases">
        <title>Pseudonocardia autotrophica DSM535, a candidate organism with high potential of specific P450 cytochromes.</title>
        <authorList>
            <person name="Grumaz C."/>
            <person name="Vainshtein Y."/>
            <person name="Kirstahler P."/>
            <person name="Sohn K."/>
        </authorList>
    </citation>
    <scope>NUCLEOTIDE SEQUENCE [LARGE SCALE GENOMIC DNA]</scope>
    <source>
        <strain evidence="2 3">DSM 535</strain>
    </source>
</reference>
<dbReference type="EMBL" id="MIGB01000005">
    <property type="protein sequence ID" value="OSY42469.1"/>
    <property type="molecule type" value="Genomic_DNA"/>
</dbReference>
<keyword evidence="1" id="KW-0812">Transmembrane</keyword>
<gene>
    <name evidence="2" type="ORF">BG845_01389</name>
</gene>
<keyword evidence="3" id="KW-1185">Reference proteome</keyword>
<keyword evidence="1" id="KW-1133">Transmembrane helix</keyword>
<dbReference type="AlphaFoldDB" id="A0A1Y2N5N2"/>
<evidence type="ECO:0000313" key="2">
    <source>
        <dbReference type="EMBL" id="OSY42469.1"/>
    </source>
</evidence>
<feature type="transmembrane region" description="Helical" evidence="1">
    <location>
        <begin position="51"/>
        <end position="72"/>
    </location>
</feature>
<sequence>MVLAVGLVVVEWLAGSNGVPGPGNGAVAAHLVAAVIAVVGQVVADRRGDRTGTLAAAGVIGTVALVLGLGWFL</sequence>